<accession>A0ABY4DAT3</accession>
<protein>
    <recommendedName>
        <fullName evidence="3">Permuted papain-like amidase YaeF/Yiix C92 family enzyme</fullName>
    </recommendedName>
</protein>
<dbReference type="Proteomes" id="UP000829708">
    <property type="component" value="Chromosome"/>
</dbReference>
<dbReference type="SUPFAM" id="SSF54001">
    <property type="entry name" value="Cysteine proteinases"/>
    <property type="match status" value="1"/>
</dbReference>
<evidence type="ECO:0000313" key="2">
    <source>
        <dbReference type="Proteomes" id="UP000829708"/>
    </source>
</evidence>
<evidence type="ECO:0000313" key="1">
    <source>
        <dbReference type="EMBL" id="UOM50169.1"/>
    </source>
</evidence>
<name>A0ABY4DAT3_9SPIR</name>
<keyword evidence="2" id="KW-1185">Reference proteome</keyword>
<organism evidence="1 2">
    <name type="scientific">Sphaerochaeta associata</name>
    <dbReference type="NCBI Taxonomy" id="1129264"/>
    <lineage>
        <taxon>Bacteria</taxon>
        <taxon>Pseudomonadati</taxon>
        <taxon>Spirochaetota</taxon>
        <taxon>Spirochaetia</taxon>
        <taxon>Spirochaetales</taxon>
        <taxon>Sphaerochaetaceae</taxon>
        <taxon>Sphaerochaeta</taxon>
    </lineage>
</organism>
<sequence length="189" mass="21524">MNTHNRTIYLVCSKTGTWLSTLITLFSRIQYPHASISFDESFERMYTFGRTRPCNPVSGGFAIENLNEGVYKNHSDCSCAIYRIAVTQQQYEASRRLVEEFIRNKGMYRYSLLGLVGVLFNIPIKRSDHYFCSQFVAEVLIKSEVVSSSKVPQLITTDDLRALVKNDLMYEGVVEPSLISQAMNHAKVS</sequence>
<dbReference type="Gene3D" id="3.90.1720.10">
    <property type="entry name" value="endopeptidase domain like (from Nostoc punctiforme)"/>
    <property type="match status" value="1"/>
</dbReference>
<gene>
    <name evidence="1" type="ORF">MUG09_11450</name>
</gene>
<reference evidence="2" key="1">
    <citation type="journal article" date="2024" name="J Bioinform Genom">
        <title>Complete genome sequence of the type strain bacterium Sphaerochaeta associata GLS2t (VKM B-2742)t.</title>
        <authorList>
            <person name="Troshina O.Y."/>
            <person name="Tepeeva A.N."/>
            <person name="Arzamasceva V.O."/>
            <person name="Whitman W.B."/>
            <person name="Varghese N."/>
            <person name="Shapiro N."/>
            <person name="Woyke T."/>
            <person name="Kripides N.C."/>
            <person name="Vasilenko O.V."/>
        </authorList>
    </citation>
    <scope>NUCLEOTIDE SEQUENCE [LARGE SCALE GENOMIC DNA]</scope>
    <source>
        <strain evidence="2">GLS2T</strain>
    </source>
</reference>
<dbReference type="InterPro" id="IPR038765">
    <property type="entry name" value="Papain-like_cys_pep_sf"/>
</dbReference>
<evidence type="ECO:0008006" key="3">
    <source>
        <dbReference type="Google" id="ProtNLM"/>
    </source>
</evidence>
<proteinExistence type="predicted"/>
<dbReference type="RefSeq" id="WP_244771561.1">
    <property type="nucleotide sequence ID" value="NZ_CP094929.1"/>
</dbReference>
<dbReference type="EMBL" id="CP094929">
    <property type="protein sequence ID" value="UOM50169.1"/>
    <property type="molecule type" value="Genomic_DNA"/>
</dbReference>